<proteinExistence type="predicted"/>
<keyword evidence="6" id="KW-0732">Signal</keyword>
<evidence type="ECO:0000313" key="8">
    <source>
        <dbReference type="Proteomes" id="UP001521184"/>
    </source>
</evidence>
<dbReference type="PANTHER" id="PTHR10272">
    <property type="entry name" value="PLATELET-ACTIVATING FACTOR ACETYLHYDROLASE"/>
    <property type="match status" value="1"/>
</dbReference>
<dbReference type="Proteomes" id="UP001521184">
    <property type="component" value="Unassembled WGS sequence"/>
</dbReference>
<keyword evidence="2" id="KW-0378">Hydrolase</keyword>
<reference evidence="7 8" key="1">
    <citation type="journal article" date="2023" name="Plant Dis.">
        <title>First Report of Diplodia intermedia Causing Canker and Dieback Diseases on Apple Trees in Canada.</title>
        <authorList>
            <person name="Ellouze W."/>
            <person name="Ilyukhin E."/>
            <person name="Sulman M."/>
            <person name="Ali S."/>
        </authorList>
    </citation>
    <scope>NUCLEOTIDE SEQUENCE [LARGE SCALE GENOMIC DNA]</scope>
    <source>
        <strain evidence="7 8">M45-28</strain>
    </source>
</reference>
<dbReference type="InterPro" id="IPR029058">
    <property type="entry name" value="AB_hydrolase_fold"/>
</dbReference>
<dbReference type="SUPFAM" id="SSF53474">
    <property type="entry name" value="alpha/beta-Hydrolases"/>
    <property type="match status" value="1"/>
</dbReference>
<dbReference type="PANTHER" id="PTHR10272:SF14">
    <property type="entry name" value="PAF ACETYLHYDROLASE FAMILY PROTEIN"/>
    <property type="match status" value="1"/>
</dbReference>
<keyword evidence="3" id="KW-0442">Lipid degradation</keyword>
<dbReference type="Gene3D" id="3.40.50.1820">
    <property type="entry name" value="alpha/beta hydrolase"/>
    <property type="match status" value="1"/>
</dbReference>
<evidence type="ECO:0000256" key="2">
    <source>
        <dbReference type="ARBA" id="ARBA00022801"/>
    </source>
</evidence>
<organism evidence="7 8">
    <name type="scientific">Diplodia intermedia</name>
    <dbReference type="NCBI Taxonomy" id="856260"/>
    <lineage>
        <taxon>Eukaryota</taxon>
        <taxon>Fungi</taxon>
        <taxon>Dikarya</taxon>
        <taxon>Ascomycota</taxon>
        <taxon>Pezizomycotina</taxon>
        <taxon>Dothideomycetes</taxon>
        <taxon>Dothideomycetes incertae sedis</taxon>
        <taxon>Botryosphaeriales</taxon>
        <taxon>Botryosphaeriaceae</taxon>
        <taxon>Diplodia</taxon>
    </lineage>
</organism>
<dbReference type="Pfam" id="PF03403">
    <property type="entry name" value="PAF-AH_p_II"/>
    <property type="match status" value="1"/>
</dbReference>
<accession>A0ABR3T2H2</accession>
<evidence type="ECO:0000256" key="3">
    <source>
        <dbReference type="ARBA" id="ARBA00022963"/>
    </source>
</evidence>
<feature type="region of interest" description="Disordered" evidence="5">
    <location>
        <begin position="106"/>
        <end position="125"/>
    </location>
</feature>
<evidence type="ECO:0000256" key="1">
    <source>
        <dbReference type="ARBA" id="ARBA00013201"/>
    </source>
</evidence>
<gene>
    <name evidence="7" type="ORF">SLS58_010943</name>
</gene>
<sequence length="433" mass="44603">MANMRLQLLAAALLPQLLIGAGAVSLWEPTGQYHVGYTHHVFNHSTPVDPTPNPGILLVSIFYPTLQAPNTTVPYLDAATAQVYEQAFGFPNGTISTVTTQLQHQAPALPGTDDPASGGNNGSSPSYPTLIFTPGAGGLVAIYKAYLGELASHGFTVVAVDHPGEALYTAVPPGHPGAPGVAGPPGIMSGAADAGTYSQIYDYRVADVRAVMGAPILPALVAARGAPLNTTHLGVWGHSIGGAGAAGVIIAALEEESDDYDDYAHPPPKRYRAGANLDGAYTNLLRAVRPNETAAGTAAPDLRTPFLELASARFHGREDGGGGPGADTTWALFNRNQSAWLRDVYVDGTAHLDYTDLPLLVDGLGFRGAVGGGANSSLPLGSIAGKRSTEVVTGLLLRFFGEMVGGGVPAGLRGSADEFIGETPEAIVLAERG</sequence>
<name>A0ABR3T2H2_9PEZI</name>
<evidence type="ECO:0000256" key="6">
    <source>
        <dbReference type="SAM" id="SignalP"/>
    </source>
</evidence>
<dbReference type="EC" id="3.1.1.47" evidence="1"/>
<dbReference type="EMBL" id="JAKEKT020000145">
    <property type="protein sequence ID" value="KAL1633754.1"/>
    <property type="molecule type" value="Genomic_DNA"/>
</dbReference>
<feature type="chain" id="PRO_5045871521" description="1-alkyl-2-acetylglycerophosphocholine esterase" evidence="6">
    <location>
        <begin position="24"/>
        <end position="433"/>
    </location>
</feature>
<evidence type="ECO:0000313" key="7">
    <source>
        <dbReference type="EMBL" id="KAL1633754.1"/>
    </source>
</evidence>
<protein>
    <recommendedName>
        <fullName evidence="1">1-alkyl-2-acetylglycerophosphocholine esterase</fullName>
        <ecNumber evidence="1">3.1.1.47</ecNumber>
    </recommendedName>
</protein>
<evidence type="ECO:0000256" key="4">
    <source>
        <dbReference type="ARBA" id="ARBA00023098"/>
    </source>
</evidence>
<evidence type="ECO:0000256" key="5">
    <source>
        <dbReference type="SAM" id="MobiDB-lite"/>
    </source>
</evidence>
<keyword evidence="4" id="KW-0443">Lipid metabolism</keyword>
<keyword evidence="8" id="KW-1185">Reference proteome</keyword>
<comment type="caution">
    <text evidence="7">The sequence shown here is derived from an EMBL/GenBank/DDBJ whole genome shotgun (WGS) entry which is preliminary data.</text>
</comment>
<feature type="signal peptide" evidence="6">
    <location>
        <begin position="1"/>
        <end position="23"/>
    </location>
</feature>